<dbReference type="InterPro" id="IPR016186">
    <property type="entry name" value="C-type_lectin-like/link_sf"/>
</dbReference>
<evidence type="ECO:0000313" key="3">
    <source>
        <dbReference type="Proteomes" id="UP000301870"/>
    </source>
</evidence>
<dbReference type="OrthoDB" id="7244412at2759"/>
<dbReference type="Pfam" id="PF00059">
    <property type="entry name" value="Lectin_C"/>
    <property type="match status" value="1"/>
</dbReference>
<sequence length="150" mass="17178">MIKFILLIILPVVLGSQNEVTYTFHNYAATFENAKLICQREGGRIAVVTSKAVEDKLQRIFWSAAPIIGAYRRWNNQAFIGMQYSNGLWLTLDGKRPYIHWSRTWYGGQPSNPARQRCGSLLRQGAMDDVQCHVPLAFFCEKTLPKDYGY</sequence>
<feature type="signal peptide" evidence="1">
    <location>
        <begin position="1"/>
        <end position="15"/>
    </location>
</feature>
<organism evidence="3 4">
    <name type="scientific">Spodoptera litura</name>
    <name type="common">Asian cotton leafworm</name>
    <dbReference type="NCBI Taxonomy" id="69820"/>
    <lineage>
        <taxon>Eukaryota</taxon>
        <taxon>Metazoa</taxon>
        <taxon>Ecdysozoa</taxon>
        <taxon>Arthropoda</taxon>
        <taxon>Hexapoda</taxon>
        <taxon>Insecta</taxon>
        <taxon>Pterygota</taxon>
        <taxon>Neoptera</taxon>
        <taxon>Endopterygota</taxon>
        <taxon>Lepidoptera</taxon>
        <taxon>Glossata</taxon>
        <taxon>Ditrysia</taxon>
        <taxon>Noctuoidea</taxon>
        <taxon>Noctuidae</taxon>
        <taxon>Amphipyrinae</taxon>
        <taxon>Spodoptera</taxon>
    </lineage>
</organism>
<dbReference type="SMART" id="SM00034">
    <property type="entry name" value="CLECT"/>
    <property type="match status" value="1"/>
</dbReference>
<name>A0A9J7DQL7_SPOLT</name>
<feature type="chain" id="PRO_5039917623" evidence="1">
    <location>
        <begin position="16"/>
        <end position="150"/>
    </location>
</feature>
<evidence type="ECO:0000313" key="4">
    <source>
        <dbReference type="RefSeq" id="XP_022815262.1"/>
    </source>
</evidence>
<dbReference type="SUPFAM" id="SSF56436">
    <property type="entry name" value="C-type lectin-like"/>
    <property type="match status" value="1"/>
</dbReference>
<reference evidence="4" key="1">
    <citation type="submission" date="2025-08" db="UniProtKB">
        <authorList>
            <consortium name="RefSeq"/>
        </authorList>
    </citation>
    <scope>IDENTIFICATION</scope>
    <source>
        <strain evidence="4">Ishihara</strain>
        <tissue evidence="4">Whole body</tissue>
    </source>
</reference>
<accession>A0A9J7DQL7</accession>
<dbReference type="PROSITE" id="PS50041">
    <property type="entry name" value="C_TYPE_LECTIN_2"/>
    <property type="match status" value="1"/>
</dbReference>
<dbReference type="GeneID" id="111348704"/>
<evidence type="ECO:0000256" key="1">
    <source>
        <dbReference type="SAM" id="SignalP"/>
    </source>
</evidence>
<keyword evidence="1" id="KW-0732">Signal</keyword>
<keyword evidence="3" id="KW-1185">Reference proteome</keyword>
<proteinExistence type="predicted"/>
<dbReference type="Gene3D" id="3.10.100.10">
    <property type="entry name" value="Mannose-Binding Protein A, subunit A"/>
    <property type="match status" value="1"/>
</dbReference>
<dbReference type="InterPro" id="IPR016187">
    <property type="entry name" value="CTDL_fold"/>
</dbReference>
<protein>
    <submittedName>
        <fullName evidence="4">Hemolymph lipopolysaccharide-binding protein-like</fullName>
    </submittedName>
</protein>
<feature type="domain" description="C-type lectin" evidence="2">
    <location>
        <begin position="17"/>
        <end position="141"/>
    </location>
</feature>
<evidence type="ECO:0000259" key="2">
    <source>
        <dbReference type="PROSITE" id="PS50041"/>
    </source>
</evidence>
<dbReference type="CDD" id="cd00037">
    <property type="entry name" value="CLECT"/>
    <property type="match status" value="1"/>
</dbReference>
<dbReference type="InterPro" id="IPR001304">
    <property type="entry name" value="C-type_lectin-like"/>
</dbReference>
<dbReference type="AlphaFoldDB" id="A0A9J7DQL7"/>
<dbReference type="Proteomes" id="UP000301870">
    <property type="component" value="Chromosome 1"/>
</dbReference>
<dbReference type="RefSeq" id="XP_022815262.1">
    <property type="nucleotide sequence ID" value="XM_022959494.1"/>
</dbReference>
<dbReference type="KEGG" id="sliu:111348704"/>
<gene>
    <name evidence="4" type="primary">LOC111348704</name>
</gene>